<dbReference type="GO" id="GO:0000287">
    <property type="term" value="F:magnesium ion binding"/>
    <property type="evidence" value="ECO:0007669"/>
    <property type="project" value="InterPro"/>
</dbReference>
<dbReference type="Proteomes" id="UP000315711">
    <property type="component" value="Unassembled WGS sequence"/>
</dbReference>
<dbReference type="PANTHER" id="PTHR37311">
    <property type="entry name" value="2-PHOSPHOSULFOLACTATE PHOSPHATASE-RELATED"/>
    <property type="match status" value="1"/>
</dbReference>
<dbReference type="SUPFAM" id="SSF142823">
    <property type="entry name" value="ComB-like"/>
    <property type="match status" value="1"/>
</dbReference>
<evidence type="ECO:0000256" key="3">
    <source>
        <dbReference type="ARBA" id="ARBA00012953"/>
    </source>
</evidence>
<evidence type="ECO:0000313" key="9">
    <source>
        <dbReference type="Proteomes" id="UP000315711"/>
    </source>
</evidence>
<name>A0A562QD51_9BACI</name>
<evidence type="ECO:0000256" key="7">
    <source>
        <dbReference type="ARBA" id="ARBA00033711"/>
    </source>
</evidence>
<dbReference type="RefSeq" id="WP_144451156.1">
    <property type="nucleotide sequence ID" value="NZ_VLKZ01000008.1"/>
</dbReference>
<keyword evidence="5" id="KW-0378">Hydrolase</keyword>
<evidence type="ECO:0000313" key="8">
    <source>
        <dbReference type="EMBL" id="TWI54687.1"/>
    </source>
</evidence>
<evidence type="ECO:0000256" key="6">
    <source>
        <dbReference type="ARBA" id="ARBA00022842"/>
    </source>
</evidence>
<dbReference type="GO" id="GO:0050532">
    <property type="term" value="F:2-phosphosulfolactate phosphatase activity"/>
    <property type="evidence" value="ECO:0007669"/>
    <property type="project" value="UniProtKB-EC"/>
</dbReference>
<dbReference type="InterPro" id="IPR005238">
    <property type="entry name" value="ComB-like"/>
</dbReference>
<protein>
    <recommendedName>
        <fullName evidence="4">Probable 2-phosphosulfolactate phosphatase</fullName>
        <ecNumber evidence="3">3.1.3.71</ecNumber>
    </recommendedName>
</protein>
<comment type="similarity">
    <text evidence="2">Belongs to the ComB family.</text>
</comment>
<comment type="caution">
    <text evidence="8">The sequence shown here is derived from an EMBL/GenBank/DDBJ whole genome shotgun (WGS) entry which is preliminary data.</text>
</comment>
<comment type="catalytic activity">
    <reaction evidence="7">
        <text>(2R)-O-phospho-3-sulfolactate + H2O = (2R)-3-sulfolactate + phosphate</text>
        <dbReference type="Rhea" id="RHEA:23416"/>
        <dbReference type="ChEBI" id="CHEBI:15377"/>
        <dbReference type="ChEBI" id="CHEBI:15597"/>
        <dbReference type="ChEBI" id="CHEBI:43474"/>
        <dbReference type="ChEBI" id="CHEBI:58738"/>
        <dbReference type="EC" id="3.1.3.71"/>
    </reaction>
</comment>
<keyword evidence="6" id="KW-0460">Magnesium</keyword>
<evidence type="ECO:0000256" key="4">
    <source>
        <dbReference type="ARBA" id="ARBA00021948"/>
    </source>
</evidence>
<dbReference type="InterPro" id="IPR036702">
    <property type="entry name" value="ComB-like_sf"/>
</dbReference>
<dbReference type="EMBL" id="VLKZ01000008">
    <property type="protein sequence ID" value="TWI54687.1"/>
    <property type="molecule type" value="Genomic_DNA"/>
</dbReference>
<accession>A0A562QD51</accession>
<dbReference type="OrthoDB" id="4913at2"/>
<dbReference type="EC" id="3.1.3.71" evidence="3"/>
<evidence type="ECO:0000256" key="5">
    <source>
        <dbReference type="ARBA" id="ARBA00022801"/>
    </source>
</evidence>
<dbReference type="Pfam" id="PF04029">
    <property type="entry name" value="2-ph_phosp"/>
    <property type="match status" value="1"/>
</dbReference>
<sequence>MRRVHVITKKEDIDRARLRDCTVVVIDSLLATSTICMLLEHGAASVIPTETLEEAYEIKAVFGEENCLMAGERKGFEIEGFLRPDPLELIKMELKNKHVILSTTNGTVALRHCSKGKTVYASSLLNYRATSQKLQQYHDDTSLLIVCSGNHGRFSLEDFLTAGAVLAQLSKSPQCSEWELSDSAIAALRLFEKSSEEEIRHLFLTSETGRLLTSLGYEQTLLYLTKNYHYSHVPILQNNTLT</sequence>
<dbReference type="GO" id="GO:0050545">
    <property type="term" value="F:sulfopyruvate decarboxylase activity"/>
    <property type="evidence" value="ECO:0007669"/>
    <property type="project" value="TreeGrafter"/>
</dbReference>
<dbReference type="PANTHER" id="PTHR37311:SF1">
    <property type="entry name" value="2-PHOSPHOSULFOLACTATE PHOSPHATASE-RELATED"/>
    <property type="match status" value="1"/>
</dbReference>
<keyword evidence="9" id="KW-1185">Reference proteome</keyword>
<evidence type="ECO:0000256" key="1">
    <source>
        <dbReference type="ARBA" id="ARBA00001946"/>
    </source>
</evidence>
<comment type="cofactor">
    <cofactor evidence="1">
        <name>Mg(2+)</name>
        <dbReference type="ChEBI" id="CHEBI:18420"/>
    </cofactor>
</comment>
<organism evidence="8 9">
    <name type="scientific">Halalkalibacter nanhaiisediminis</name>
    <dbReference type="NCBI Taxonomy" id="688079"/>
    <lineage>
        <taxon>Bacteria</taxon>
        <taxon>Bacillati</taxon>
        <taxon>Bacillota</taxon>
        <taxon>Bacilli</taxon>
        <taxon>Bacillales</taxon>
        <taxon>Bacillaceae</taxon>
        <taxon>Halalkalibacter</taxon>
    </lineage>
</organism>
<dbReference type="AlphaFoldDB" id="A0A562QD51"/>
<proteinExistence type="inferred from homology"/>
<evidence type="ECO:0000256" key="2">
    <source>
        <dbReference type="ARBA" id="ARBA00009997"/>
    </source>
</evidence>
<gene>
    <name evidence="8" type="ORF">IQ10_02912</name>
</gene>
<reference evidence="8 9" key="1">
    <citation type="journal article" date="2015" name="Stand. Genomic Sci.">
        <title>Genomic Encyclopedia of Bacterial and Archaeal Type Strains, Phase III: the genomes of soil and plant-associated and newly described type strains.</title>
        <authorList>
            <person name="Whitman W.B."/>
            <person name="Woyke T."/>
            <person name="Klenk H.P."/>
            <person name="Zhou Y."/>
            <person name="Lilburn T.G."/>
            <person name="Beck B.J."/>
            <person name="De Vos P."/>
            <person name="Vandamme P."/>
            <person name="Eisen J.A."/>
            <person name="Garrity G."/>
            <person name="Hugenholtz P."/>
            <person name="Kyrpides N.C."/>
        </authorList>
    </citation>
    <scope>NUCLEOTIDE SEQUENCE [LARGE SCALE GENOMIC DNA]</scope>
    <source>
        <strain evidence="8 9">CGMCC 1.10116</strain>
    </source>
</reference>
<dbReference type="Gene3D" id="3.90.1560.10">
    <property type="entry name" value="ComB-like"/>
    <property type="match status" value="1"/>
</dbReference>